<dbReference type="HOGENOM" id="CLU_2010180_0_0_2"/>
<sequence length="121" mass="12544">MSKKLAGLMVYLLGTGLGIAKPPIERLACMEVPSGDVCTGVNTPLLILELGLVMMGALLMGLSHGFKNHHELNGWLGVSSGLGVAIIGSYAGIMELFLLGVTLATLGLLVYKVGRAENAHG</sequence>
<evidence type="ECO:0000313" key="3">
    <source>
        <dbReference type="Proteomes" id="UP000008386"/>
    </source>
</evidence>
<feature type="transmembrane region" description="Helical" evidence="1">
    <location>
        <begin position="44"/>
        <end position="62"/>
    </location>
</feature>
<protein>
    <submittedName>
        <fullName evidence="2">Uncharacterized protein</fullName>
    </submittedName>
</protein>
<keyword evidence="1" id="KW-0472">Membrane</keyword>
<evidence type="ECO:0000313" key="2">
    <source>
        <dbReference type="EMBL" id="AEH24102.1"/>
    </source>
</evidence>
<dbReference type="KEGG" id="pya:PYCH_04120"/>
<dbReference type="STRING" id="529709.PYCH_04120"/>
<proteinExistence type="predicted"/>
<keyword evidence="1" id="KW-0812">Transmembrane</keyword>
<gene>
    <name evidence="2" type="ordered locus">PYCH_04120</name>
</gene>
<evidence type="ECO:0000256" key="1">
    <source>
        <dbReference type="SAM" id="Phobius"/>
    </source>
</evidence>
<organism evidence="2 3">
    <name type="scientific">Pyrococcus yayanosii (strain CH1 / JCM 16557)</name>
    <dbReference type="NCBI Taxonomy" id="529709"/>
    <lineage>
        <taxon>Archaea</taxon>
        <taxon>Methanobacteriati</taxon>
        <taxon>Methanobacteriota</taxon>
        <taxon>Thermococci</taxon>
        <taxon>Thermococcales</taxon>
        <taxon>Thermococcaceae</taxon>
        <taxon>Pyrococcus</taxon>
    </lineage>
</organism>
<keyword evidence="3" id="KW-1185">Reference proteome</keyword>
<reference evidence="2 3" key="1">
    <citation type="journal article" date="2011" name="J. Bacteriol.">
        <title>Complete genome sequence of the obligate piezophilic hyperthermophilic archaeon Pyrococcus yayanosii CH1.</title>
        <authorList>
            <person name="Jun X."/>
            <person name="Lupeng L."/>
            <person name="Minjuan X."/>
            <person name="Oger P."/>
            <person name="Fengping W."/>
            <person name="Jebbar M."/>
            <person name="Xiang X."/>
        </authorList>
    </citation>
    <scope>NUCLEOTIDE SEQUENCE [LARGE SCALE GENOMIC DNA]</scope>
    <source>
        <strain evidence="3">CH1 / JCM 16557</strain>
    </source>
</reference>
<dbReference type="eggNOG" id="arCOG05770">
    <property type="taxonomic scope" value="Archaea"/>
</dbReference>
<dbReference type="Proteomes" id="UP000008386">
    <property type="component" value="Chromosome"/>
</dbReference>
<dbReference type="AlphaFoldDB" id="F8AH39"/>
<keyword evidence="1" id="KW-1133">Transmembrane helix</keyword>
<dbReference type="EMBL" id="CP002779">
    <property type="protein sequence ID" value="AEH24102.1"/>
    <property type="molecule type" value="Genomic_DNA"/>
</dbReference>
<feature type="transmembrane region" description="Helical" evidence="1">
    <location>
        <begin position="97"/>
        <end position="114"/>
    </location>
</feature>
<accession>F8AH39</accession>
<name>F8AH39_PYRYC</name>